<evidence type="ECO:0000256" key="12">
    <source>
        <dbReference type="ARBA" id="ARBA00023136"/>
    </source>
</evidence>
<gene>
    <name evidence="15" type="ORF">P43SY_005856</name>
</gene>
<dbReference type="GO" id="GO:0004144">
    <property type="term" value="F:diacylglycerol O-acyltransferase activity"/>
    <property type="evidence" value="ECO:0007669"/>
    <property type="project" value="TreeGrafter"/>
</dbReference>
<evidence type="ECO:0000256" key="1">
    <source>
        <dbReference type="ARBA" id="ARBA00004477"/>
    </source>
</evidence>
<dbReference type="PANTHER" id="PTHR12317">
    <property type="entry name" value="DIACYLGLYCEROL O-ACYLTRANSFERASE"/>
    <property type="match status" value="1"/>
</dbReference>
<evidence type="ECO:0000313" key="15">
    <source>
        <dbReference type="EMBL" id="KAJ0409962.1"/>
    </source>
</evidence>
<dbReference type="CDD" id="cd07987">
    <property type="entry name" value="LPLAT_MGAT-like"/>
    <property type="match status" value="1"/>
</dbReference>
<evidence type="ECO:0000256" key="11">
    <source>
        <dbReference type="ARBA" id="ARBA00023098"/>
    </source>
</evidence>
<keyword evidence="10 14" id="KW-1133">Transmembrane helix</keyword>
<evidence type="ECO:0000256" key="2">
    <source>
        <dbReference type="ARBA" id="ARBA00004771"/>
    </source>
</evidence>
<dbReference type="InterPro" id="IPR007130">
    <property type="entry name" value="DAGAT"/>
</dbReference>
<organism evidence="15 16">
    <name type="scientific">Pythium insidiosum</name>
    <name type="common">Pythiosis disease agent</name>
    <dbReference type="NCBI Taxonomy" id="114742"/>
    <lineage>
        <taxon>Eukaryota</taxon>
        <taxon>Sar</taxon>
        <taxon>Stramenopiles</taxon>
        <taxon>Oomycota</taxon>
        <taxon>Peronosporomycetes</taxon>
        <taxon>Pythiales</taxon>
        <taxon>Pythiaceae</taxon>
        <taxon>Pythium</taxon>
    </lineage>
</organism>
<comment type="caution">
    <text evidence="14">Lacks conserved residue(s) required for the propagation of feature annotation.</text>
</comment>
<evidence type="ECO:0000256" key="10">
    <source>
        <dbReference type="ARBA" id="ARBA00022989"/>
    </source>
</evidence>
<keyword evidence="12 14" id="KW-0472">Membrane</keyword>
<comment type="caution">
    <text evidence="15">The sequence shown here is derived from an EMBL/GenBank/DDBJ whole genome shotgun (WGS) entry which is preliminary data.</text>
</comment>
<evidence type="ECO:0000256" key="13">
    <source>
        <dbReference type="ARBA" id="ARBA00023315"/>
    </source>
</evidence>
<dbReference type="AlphaFoldDB" id="A0AAD5QB38"/>
<evidence type="ECO:0000313" key="16">
    <source>
        <dbReference type="Proteomes" id="UP001209570"/>
    </source>
</evidence>
<evidence type="ECO:0000256" key="14">
    <source>
        <dbReference type="RuleBase" id="RU367023"/>
    </source>
</evidence>
<keyword evidence="13" id="KW-0012">Acyltransferase</keyword>
<keyword evidence="8" id="KW-0319">Glycerol metabolism</keyword>
<dbReference type="GO" id="GO:0019432">
    <property type="term" value="P:triglyceride biosynthetic process"/>
    <property type="evidence" value="ECO:0007669"/>
    <property type="project" value="TreeGrafter"/>
</dbReference>
<evidence type="ECO:0000256" key="7">
    <source>
        <dbReference type="ARBA" id="ARBA00022692"/>
    </source>
</evidence>
<evidence type="ECO:0000256" key="8">
    <source>
        <dbReference type="ARBA" id="ARBA00022798"/>
    </source>
</evidence>
<reference evidence="15" key="1">
    <citation type="submission" date="2021-12" db="EMBL/GenBank/DDBJ databases">
        <title>Prjna785345.</title>
        <authorList>
            <person name="Rujirawat T."/>
            <person name="Krajaejun T."/>
        </authorList>
    </citation>
    <scope>NUCLEOTIDE SEQUENCE</scope>
    <source>
        <strain evidence="15">Pi057C3</strain>
    </source>
</reference>
<evidence type="ECO:0000256" key="6">
    <source>
        <dbReference type="ARBA" id="ARBA00022679"/>
    </source>
</evidence>
<name>A0AAD5QB38_PYTIN</name>
<dbReference type="Proteomes" id="UP001209570">
    <property type="component" value="Unassembled WGS sequence"/>
</dbReference>
<proteinExistence type="inferred from homology"/>
<keyword evidence="16" id="KW-1185">Reference proteome</keyword>
<protein>
    <recommendedName>
        <fullName evidence="14">Acyltransferase</fullName>
        <ecNumber evidence="14">2.3.1.-</ecNumber>
    </recommendedName>
</protein>
<evidence type="ECO:0000256" key="5">
    <source>
        <dbReference type="ARBA" id="ARBA00022516"/>
    </source>
</evidence>
<feature type="transmembrane region" description="Helical" evidence="14">
    <location>
        <begin position="22"/>
        <end position="55"/>
    </location>
</feature>
<sequence>MSLVASAPMTLARRLDLPGAGIFFFTGLLIVSWLLNVVLVLVPFGAVAEIALLVWAAKYDRVAFNGQGRPSLAFRRAWWWRAYRSYFPVSLRQEEPLDASKRYIFGIHPHGILGFGAWMTFAADTVGLSSKNGDLDIALATVKSNFFVPFWRDILLAVGFVDAGFQSLRAVLQRQRSVAVVVGGAAEALHAHPGTNDLILHKRKGFVRLALVTGTPLVPVFMFGENDLFYQVPNPKGSLLYSIQKLFLRRFKFSPPLPVGVGILGCPVGSMPRRVPLHVVTGAPLAVSQSASPTDDEVNQAHARYCASLEQLYAKHAVEYYTQILPENLRPSVLPKLRIIE</sequence>
<dbReference type="GO" id="GO:0006071">
    <property type="term" value="P:glycerol metabolic process"/>
    <property type="evidence" value="ECO:0007669"/>
    <property type="project" value="UniProtKB-KW"/>
</dbReference>
<comment type="pathway">
    <text evidence="2">Glycerolipid metabolism; triacylglycerol biosynthesis.</text>
</comment>
<comment type="pathway">
    <text evidence="3">Lipid metabolism.</text>
</comment>
<dbReference type="EMBL" id="JAKCXM010000002">
    <property type="protein sequence ID" value="KAJ0409962.1"/>
    <property type="molecule type" value="Genomic_DNA"/>
</dbReference>
<keyword evidence="9 14" id="KW-0256">Endoplasmic reticulum</keyword>
<keyword evidence="11" id="KW-0443">Lipid metabolism</keyword>
<keyword evidence="6 14" id="KW-0808">Transferase</keyword>
<evidence type="ECO:0000256" key="4">
    <source>
        <dbReference type="ARBA" id="ARBA00005420"/>
    </source>
</evidence>
<keyword evidence="5" id="KW-0444">Lipid biosynthesis</keyword>
<evidence type="ECO:0000256" key="3">
    <source>
        <dbReference type="ARBA" id="ARBA00005189"/>
    </source>
</evidence>
<dbReference type="Pfam" id="PF03982">
    <property type="entry name" value="DAGAT"/>
    <property type="match status" value="1"/>
</dbReference>
<dbReference type="PANTHER" id="PTHR12317:SF0">
    <property type="entry name" value="ACYLTRANSFERASE"/>
    <property type="match status" value="1"/>
</dbReference>
<comment type="similarity">
    <text evidence="4 14">Belongs to the diacylglycerol acyltransferase family.</text>
</comment>
<accession>A0AAD5QB38</accession>
<dbReference type="GO" id="GO:0005789">
    <property type="term" value="C:endoplasmic reticulum membrane"/>
    <property type="evidence" value="ECO:0007669"/>
    <property type="project" value="UniProtKB-SubCell"/>
</dbReference>
<dbReference type="EC" id="2.3.1.-" evidence="14"/>
<comment type="subcellular location">
    <subcellularLocation>
        <location evidence="1 14">Endoplasmic reticulum membrane</location>
        <topology evidence="1 14">Multi-pass membrane protein</topology>
    </subcellularLocation>
</comment>
<evidence type="ECO:0000256" key="9">
    <source>
        <dbReference type="ARBA" id="ARBA00022824"/>
    </source>
</evidence>
<keyword evidence="7 14" id="KW-0812">Transmembrane</keyword>